<accession>A0A3P7M0E8</accession>
<reference evidence="1 2" key="1">
    <citation type="submission" date="2018-11" db="EMBL/GenBank/DDBJ databases">
        <authorList>
            <consortium name="Pathogen Informatics"/>
        </authorList>
    </citation>
    <scope>NUCLEOTIDE SEQUENCE [LARGE SCALE GENOMIC DNA]</scope>
</reference>
<sequence length="140" mass="15381">MPPPSGPVPQISSSAAALAAPHPPVPVQFKKVHMVFSYNSPKPSPAAASAGPRYLRHEALLKLLPSLRIQATTRQTYGSSVRNLLLTLQCKNISKETTFSITQLTSCSRRWCIELVWPQVEEKGMRPLEEVVIAASVVFF</sequence>
<gene>
    <name evidence="1" type="ORF">DILT_LOCUS12634</name>
</gene>
<evidence type="ECO:0000313" key="2">
    <source>
        <dbReference type="Proteomes" id="UP000281553"/>
    </source>
</evidence>
<name>A0A3P7M0E8_DIBLA</name>
<protein>
    <submittedName>
        <fullName evidence="1">Uncharacterized protein</fullName>
    </submittedName>
</protein>
<organism evidence="1 2">
    <name type="scientific">Dibothriocephalus latus</name>
    <name type="common">Fish tapeworm</name>
    <name type="synonym">Diphyllobothrium latum</name>
    <dbReference type="NCBI Taxonomy" id="60516"/>
    <lineage>
        <taxon>Eukaryota</taxon>
        <taxon>Metazoa</taxon>
        <taxon>Spiralia</taxon>
        <taxon>Lophotrochozoa</taxon>
        <taxon>Platyhelminthes</taxon>
        <taxon>Cestoda</taxon>
        <taxon>Eucestoda</taxon>
        <taxon>Diphyllobothriidea</taxon>
        <taxon>Diphyllobothriidae</taxon>
        <taxon>Dibothriocephalus</taxon>
    </lineage>
</organism>
<evidence type="ECO:0000313" key="1">
    <source>
        <dbReference type="EMBL" id="VDN16803.1"/>
    </source>
</evidence>
<dbReference type="Proteomes" id="UP000281553">
    <property type="component" value="Unassembled WGS sequence"/>
</dbReference>
<proteinExistence type="predicted"/>
<dbReference type="AlphaFoldDB" id="A0A3P7M0E8"/>
<dbReference type="EMBL" id="UYRU01067142">
    <property type="protein sequence ID" value="VDN16803.1"/>
    <property type="molecule type" value="Genomic_DNA"/>
</dbReference>
<dbReference type="OrthoDB" id="203724at2759"/>
<keyword evidence="2" id="KW-1185">Reference proteome</keyword>